<sequence length="122" mass="12205">MQEQKTQHHLFLLGCPAPEGRGAFSTSVPRALFSPDTPMRTPVGGGGGGGGRGRGRGGGGRTKEAERLVSKIVPVITAAEPGSEDRGQAAGTETDTHGSPAGIDNGTREGGGDSEPGGGKSR</sequence>
<feature type="region of interest" description="Disordered" evidence="1">
    <location>
        <begin position="26"/>
        <end position="122"/>
    </location>
</feature>
<feature type="compositionally biased region" description="Gly residues" evidence="1">
    <location>
        <begin position="43"/>
        <end position="60"/>
    </location>
</feature>
<evidence type="ECO:0000313" key="2">
    <source>
        <dbReference type="EMBL" id="CAB1431227.1"/>
    </source>
</evidence>
<evidence type="ECO:0000256" key="1">
    <source>
        <dbReference type="SAM" id="MobiDB-lite"/>
    </source>
</evidence>
<reference evidence="2" key="1">
    <citation type="submission" date="2020-03" db="EMBL/GenBank/DDBJ databases">
        <authorList>
            <person name="Weist P."/>
        </authorList>
    </citation>
    <scope>NUCLEOTIDE SEQUENCE</scope>
</reference>
<name>A0A9N7UIS3_PLEPL</name>
<evidence type="ECO:0000313" key="3">
    <source>
        <dbReference type="Proteomes" id="UP001153269"/>
    </source>
</evidence>
<keyword evidence="3" id="KW-1185">Reference proteome</keyword>
<dbReference type="AlphaFoldDB" id="A0A9N7UIS3"/>
<dbReference type="EMBL" id="CADEAL010001321">
    <property type="protein sequence ID" value="CAB1431227.1"/>
    <property type="molecule type" value="Genomic_DNA"/>
</dbReference>
<comment type="caution">
    <text evidence="2">The sequence shown here is derived from an EMBL/GenBank/DDBJ whole genome shotgun (WGS) entry which is preliminary data.</text>
</comment>
<proteinExistence type="predicted"/>
<gene>
    <name evidence="2" type="ORF">PLEPLA_LOCUS19272</name>
</gene>
<dbReference type="Proteomes" id="UP001153269">
    <property type="component" value="Unassembled WGS sequence"/>
</dbReference>
<protein>
    <submittedName>
        <fullName evidence="2">Uncharacterized protein</fullName>
    </submittedName>
</protein>
<organism evidence="2 3">
    <name type="scientific">Pleuronectes platessa</name>
    <name type="common">European plaice</name>
    <dbReference type="NCBI Taxonomy" id="8262"/>
    <lineage>
        <taxon>Eukaryota</taxon>
        <taxon>Metazoa</taxon>
        <taxon>Chordata</taxon>
        <taxon>Craniata</taxon>
        <taxon>Vertebrata</taxon>
        <taxon>Euteleostomi</taxon>
        <taxon>Actinopterygii</taxon>
        <taxon>Neopterygii</taxon>
        <taxon>Teleostei</taxon>
        <taxon>Neoteleostei</taxon>
        <taxon>Acanthomorphata</taxon>
        <taxon>Carangaria</taxon>
        <taxon>Pleuronectiformes</taxon>
        <taxon>Pleuronectoidei</taxon>
        <taxon>Pleuronectidae</taxon>
        <taxon>Pleuronectes</taxon>
    </lineage>
</organism>
<accession>A0A9N7UIS3</accession>
<feature type="compositionally biased region" description="Gly residues" evidence="1">
    <location>
        <begin position="113"/>
        <end position="122"/>
    </location>
</feature>